<comment type="caution">
    <text evidence="9">The sequence shown here is derived from an EMBL/GenBank/DDBJ whole genome shotgun (WGS) entry which is preliminary data.</text>
</comment>
<dbReference type="GO" id="GO:0016780">
    <property type="term" value="F:phosphotransferase activity, for other substituted phosphate groups"/>
    <property type="evidence" value="ECO:0007669"/>
    <property type="project" value="TreeGrafter"/>
</dbReference>
<dbReference type="RefSeq" id="WP_188627058.1">
    <property type="nucleotide sequence ID" value="NZ_BMIL01000007.1"/>
</dbReference>
<dbReference type="EMBL" id="BMIL01000007">
    <property type="protein sequence ID" value="GGC69074.1"/>
    <property type="molecule type" value="Genomic_DNA"/>
</dbReference>
<dbReference type="Proteomes" id="UP000651668">
    <property type="component" value="Unassembled WGS sequence"/>
</dbReference>
<evidence type="ECO:0000313" key="10">
    <source>
        <dbReference type="Proteomes" id="UP000651668"/>
    </source>
</evidence>
<feature type="domain" description="Bacterial sugar transferase" evidence="8">
    <location>
        <begin position="272"/>
        <end position="457"/>
    </location>
</feature>
<keyword evidence="4 7" id="KW-0812">Transmembrane</keyword>
<dbReference type="GO" id="GO:0016020">
    <property type="term" value="C:membrane"/>
    <property type="evidence" value="ECO:0007669"/>
    <property type="project" value="UniProtKB-SubCell"/>
</dbReference>
<protein>
    <recommendedName>
        <fullName evidence="8">Bacterial sugar transferase domain-containing protein</fullName>
    </recommendedName>
</protein>
<accession>A0A916UCY0</accession>
<feature type="transmembrane region" description="Helical" evidence="7">
    <location>
        <begin position="274"/>
        <end position="299"/>
    </location>
</feature>
<dbReference type="InterPro" id="IPR017473">
    <property type="entry name" value="Undecaprenyl-P_gluc_Ptfrase"/>
</dbReference>
<sequence length="463" mass="53431">MNPLSVMQNRYNYIFRLTIALSDLAIVNFALVVALFFNTPANYNFNYVDFSLLLTLGWFLLSKVLDLYNRRTIQNKALFVTTLKCICLHLMFFLMYNMLKAFAFDWKFSVAYYTALGALLLLNRYFAALIFPILSRSLKMTAPVALLGVNPTSIRLADYFQKHAREYSFAGFLSKNPTSLNTAELVEGFKAEIKSAVLAGINEIYISLAPDKIHDIDSLVTEARNQCIRLKFVPDYSQILNKSAALDSLNDFQVINLTGSCVQDNMDDRVVKRLFDIAFSLFVIVFIFSWLYPILALLIKLESPGPVIFKQERSGRNNVQFYCYKFRSMRVNDECHLKQASKNDCRITRIGRILRKTSLDELPQFFNVLLGNMSVVGPRPHMLKHTEHYREVVDQYMVRHYMKPGITGWAQVNGYRGETIELGLMEKRVEHDIWYMENWSALLDIKIVMLTVLNVIKGEKNAY</sequence>
<feature type="transmembrane region" description="Helical" evidence="7">
    <location>
        <begin position="77"/>
        <end position="99"/>
    </location>
</feature>
<dbReference type="NCBIfam" id="TIGR03025">
    <property type="entry name" value="EPS_sugtrans"/>
    <property type="match status" value="1"/>
</dbReference>
<feature type="transmembrane region" description="Helical" evidence="7">
    <location>
        <begin position="111"/>
        <end position="134"/>
    </location>
</feature>
<evidence type="ECO:0000256" key="3">
    <source>
        <dbReference type="ARBA" id="ARBA00022679"/>
    </source>
</evidence>
<comment type="subcellular location">
    <subcellularLocation>
        <location evidence="1">Membrane</location>
        <topology evidence="1">Multi-pass membrane protein</topology>
    </subcellularLocation>
</comment>
<gene>
    <name evidence="9" type="ORF">GCM10011387_23090</name>
</gene>
<reference evidence="9" key="2">
    <citation type="submission" date="2020-09" db="EMBL/GenBank/DDBJ databases">
        <authorList>
            <person name="Sun Q."/>
            <person name="Zhou Y."/>
        </authorList>
    </citation>
    <scope>NUCLEOTIDE SEQUENCE</scope>
    <source>
        <strain evidence="9">CGMCC 1.15343</strain>
    </source>
</reference>
<name>A0A916UCY0_9SPHI</name>
<dbReference type="Pfam" id="PF02397">
    <property type="entry name" value="Bac_transf"/>
    <property type="match status" value="1"/>
</dbReference>
<proteinExistence type="inferred from homology"/>
<evidence type="ECO:0000256" key="4">
    <source>
        <dbReference type="ARBA" id="ARBA00022692"/>
    </source>
</evidence>
<comment type="similarity">
    <text evidence="2">Belongs to the bacterial sugar transferase family.</text>
</comment>
<evidence type="ECO:0000256" key="1">
    <source>
        <dbReference type="ARBA" id="ARBA00004141"/>
    </source>
</evidence>
<feature type="transmembrane region" description="Helical" evidence="7">
    <location>
        <begin position="12"/>
        <end position="37"/>
    </location>
</feature>
<dbReference type="PANTHER" id="PTHR30576:SF0">
    <property type="entry name" value="UNDECAPRENYL-PHOSPHATE N-ACETYLGALACTOSAMINYL 1-PHOSPHATE TRANSFERASE-RELATED"/>
    <property type="match status" value="1"/>
</dbReference>
<feature type="transmembrane region" description="Helical" evidence="7">
    <location>
        <begin position="43"/>
        <end position="65"/>
    </location>
</feature>
<dbReference type="NCBIfam" id="TIGR03023">
    <property type="entry name" value="WcaJ_sugtrans"/>
    <property type="match status" value="1"/>
</dbReference>
<evidence type="ECO:0000256" key="7">
    <source>
        <dbReference type="SAM" id="Phobius"/>
    </source>
</evidence>
<keyword evidence="10" id="KW-1185">Reference proteome</keyword>
<dbReference type="Gene3D" id="3.40.50.720">
    <property type="entry name" value="NAD(P)-binding Rossmann-like Domain"/>
    <property type="match status" value="1"/>
</dbReference>
<dbReference type="InterPro" id="IPR017475">
    <property type="entry name" value="EPS_sugar_tfrase"/>
</dbReference>
<reference evidence="9" key="1">
    <citation type="journal article" date="2014" name="Int. J. Syst. Evol. Microbiol.">
        <title>Complete genome sequence of Corynebacterium casei LMG S-19264T (=DSM 44701T), isolated from a smear-ripened cheese.</title>
        <authorList>
            <consortium name="US DOE Joint Genome Institute (JGI-PGF)"/>
            <person name="Walter F."/>
            <person name="Albersmeier A."/>
            <person name="Kalinowski J."/>
            <person name="Ruckert C."/>
        </authorList>
    </citation>
    <scope>NUCLEOTIDE SEQUENCE</scope>
    <source>
        <strain evidence="9">CGMCC 1.15343</strain>
    </source>
</reference>
<keyword evidence="6 7" id="KW-0472">Membrane</keyword>
<evidence type="ECO:0000256" key="6">
    <source>
        <dbReference type="ARBA" id="ARBA00023136"/>
    </source>
</evidence>
<dbReference type="AlphaFoldDB" id="A0A916UCY0"/>
<evidence type="ECO:0000259" key="8">
    <source>
        <dbReference type="Pfam" id="PF02397"/>
    </source>
</evidence>
<evidence type="ECO:0000313" key="9">
    <source>
        <dbReference type="EMBL" id="GGC69074.1"/>
    </source>
</evidence>
<evidence type="ECO:0000256" key="5">
    <source>
        <dbReference type="ARBA" id="ARBA00022989"/>
    </source>
</evidence>
<keyword evidence="3" id="KW-0808">Transferase</keyword>
<keyword evidence="5 7" id="KW-1133">Transmembrane helix</keyword>
<evidence type="ECO:0000256" key="2">
    <source>
        <dbReference type="ARBA" id="ARBA00006464"/>
    </source>
</evidence>
<dbReference type="InterPro" id="IPR003362">
    <property type="entry name" value="Bact_transf"/>
</dbReference>
<dbReference type="PANTHER" id="PTHR30576">
    <property type="entry name" value="COLANIC BIOSYNTHESIS UDP-GLUCOSE LIPID CARRIER TRANSFERASE"/>
    <property type="match status" value="1"/>
</dbReference>
<organism evidence="9 10">
    <name type="scientific">Pedobacter quisquiliarum</name>
    <dbReference type="NCBI Taxonomy" id="1834438"/>
    <lineage>
        <taxon>Bacteria</taxon>
        <taxon>Pseudomonadati</taxon>
        <taxon>Bacteroidota</taxon>
        <taxon>Sphingobacteriia</taxon>
        <taxon>Sphingobacteriales</taxon>
        <taxon>Sphingobacteriaceae</taxon>
        <taxon>Pedobacter</taxon>
    </lineage>
</organism>